<organism evidence="4 5">
    <name type="scientific">Candidatus Methylocalor cossyra</name>
    <dbReference type="NCBI Taxonomy" id="3108543"/>
    <lineage>
        <taxon>Bacteria</taxon>
        <taxon>Pseudomonadati</taxon>
        <taxon>Pseudomonadota</taxon>
        <taxon>Gammaproteobacteria</taxon>
        <taxon>Methylococcales</taxon>
        <taxon>Methylococcaceae</taxon>
        <taxon>Candidatus Methylocalor</taxon>
    </lineage>
</organism>
<protein>
    <submittedName>
        <fullName evidence="4">Isocitrate dehydrogenase (NAD)</fullName>
        <ecNumber evidence="4">1.1.1.41</ecNumber>
    </submittedName>
</protein>
<dbReference type="GO" id="GO:0004449">
    <property type="term" value="F:isocitrate dehydrogenase (NAD+) activity"/>
    <property type="evidence" value="ECO:0007669"/>
    <property type="project" value="UniProtKB-EC"/>
</dbReference>
<dbReference type="EC" id="1.1.1.41" evidence="4"/>
<evidence type="ECO:0000256" key="2">
    <source>
        <dbReference type="ARBA" id="ARBA00023002"/>
    </source>
</evidence>
<evidence type="ECO:0000259" key="3">
    <source>
        <dbReference type="SMART" id="SM01329"/>
    </source>
</evidence>
<gene>
    <name evidence="4" type="ORF">MECH1_V1_1944</name>
</gene>
<dbReference type="EMBL" id="OZ026884">
    <property type="protein sequence ID" value="CAL1240720.1"/>
    <property type="molecule type" value="Genomic_DNA"/>
</dbReference>
<keyword evidence="5" id="KW-1185">Reference proteome</keyword>
<dbReference type="Proteomes" id="UP001497493">
    <property type="component" value="Chromosome"/>
</dbReference>
<sequence>MHSITLIPGDGIGPAIVDAAVKVIEATGVPITWDRQLAGMAAVEKLANPLPDATLDSIRQHRLCLKGPLTTPVGGGYRSVNVSLRQTFNLYANVRPAISFEGTATPFKDVNLVIIRENTEGLYAGVEHFIKVDEERIAAESIAVITAKGSERVIRYAFEHARKAGRNKVTLVHKANILKCTAGLFLEIGREVAKDYPDIEFDDRIVDACCMQLVMKPHTFDVIVTTNLFGDILSDLAAGLIGGLGLTAGANIGRDAALFEAVHGSAPDIADLGIANPTAMILAGAMLLEHIGERSAARKIEHAVRAVIRDGRVVTPDLNPTSGYGTQDMADAIVSRISELD</sequence>
<feature type="domain" description="Isopropylmalate dehydrogenase-like" evidence="3">
    <location>
        <begin position="3"/>
        <end position="333"/>
    </location>
</feature>
<dbReference type="SMART" id="SM01329">
    <property type="entry name" value="Iso_dh"/>
    <property type="match status" value="1"/>
</dbReference>
<dbReference type="PROSITE" id="PS00470">
    <property type="entry name" value="IDH_IMDH"/>
    <property type="match status" value="1"/>
</dbReference>
<evidence type="ECO:0000313" key="4">
    <source>
        <dbReference type="EMBL" id="CAL1240720.1"/>
    </source>
</evidence>
<dbReference type="PANTHER" id="PTHR11835:SF34">
    <property type="entry name" value="ISOCITRATE DEHYDROGENASE [NAD] SUBUNIT ALPHA, MITOCHONDRIAL"/>
    <property type="match status" value="1"/>
</dbReference>
<comment type="similarity">
    <text evidence="1">Belongs to the isocitrate and isopropylmalate dehydrogenases family.</text>
</comment>
<dbReference type="InterPro" id="IPR019818">
    <property type="entry name" value="IsoCit/isopropylmalate_DH_CS"/>
</dbReference>
<evidence type="ECO:0000256" key="1">
    <source>
        <dbReference type="ARBA" id="ARBA00007769"/>
    </source>
</evidence>
<reference evidence="4 5" key="1">
    <citation type="submission" date="2024-04" db="EMBL/GenBank/DDBJ databases">
        <authorList>
            <person name="Cremers G."/>
        </authorList>
    </citation>
    <scope>NUCLEOTIDE SEQUENCE [LARGE SCALE GENOMIC DNA]</scope>
    <source>
        <strain evidence="4">MeCH1-AG</strain>
    </source>
</reference>
<evidence type="ECO:0000313" key="5">
    <source>
        <dbReference type="Proteomes" id="UP001497493"/>
    </source>
</evidence>
<keyword evidence="2 4" id="KW-0560">Oxidoreductase</keyword>
<name>A0ABP1C8Z8_9GAMM</name>
<dbReference type="PANTHER" id="PTHR11835">
    <property type="entry name" value="DECARBOXYLATING DEHYDROGENASES-ISOCITRATE, ISOPROPYLMALATE, TARTRATE"/>
    <property type="match status" value="1"/>
</dbReference>
<dbReference type="RefSeq" id="WP_348757296.1">
    <property type="nucleotide sequence ID" value="NZ_OZ026884.1"/>
</dbReference>
<dbReference type="InterPro" id="IPR024084">
    <property type="entry name" value="IsoPropMal-DH-like_dom"/>
</dbReference>
<accession>A0ABP1C8Z8</accession>
<dbReference type="Pfam" id="PF00180">
    <property type="entry name" value="Iso_dh"/>
    <property type="match status" value="1"/>
</dbReference>
<proteinExistence type="inferred from homology"/>
<dbReference type="SUPFAM" id="SSF53659">
    <property type="entry name" value="Isocitrate/Isopropylmalate dehydrogenase-like"/>
    <property type="match status" value="1"/>
</dbReference>
<dbReference type="Gene3D" id="3.40.718.10">
    <property type="entry name" value="Isopropylmalate Dehydrogenase"/>
    <property type="match status" value="1"/>
</dbReference>